<dbReference type="InterPro" id="IPR036164">
    <property type="entry name" value="bL21-like_sf"/>
</dbReference>
<dbReference type="GO" id="GO:1990904">
    <property type="term" value="C:ribonucleoprotein complex"/>
    <property type="evidence" value="ECO:0007669"/>
    <property type="project" value="UniProtKB-KW"/>
</dbReference>
<dbReference type="Pfam" id="PF00829">
    <property type="entry name" value="Ribosomal_L21p"/>
    <property type="match status" value="1"/>
</dbReference>
<dbReference type="Proteomes" id="UP000524246">
    <property type="component" value="Unassembled WGS sequence"/>
</dbReference>
<evidence type="ECO:0000256" key="1">
    <source>
        <dbReference type="ARBA" id="ARBA00008563"/>
    </source>
</evidence>
<keyword evidence="4 5" id="KW-0694">RNA-binding</keyword>
<comment type="function">
    <text evidence="4 5">This protein binds to 23S rRNA in the presence of protein L20.</text>
</comment>
<evidence type="ECO:0000256" key="4">
    <source>
        <dbReference type="HAMAP-Rule" id="MF_01363"/>
    </source>
</evidence>
<dbReference type="EMBL" id="JAAZON010000672">
    <property type="protein sequence ID" value="NMC64434.1"/>
    <property type="molecule type" value="Genomic_DNA"/>
</dbReference>
<dbReference type="PANTHER" id="PTHR21349:SF0">
    <property type="entry name" value="LARGE RIBOSOMAL SUBUNIT PROTEIN BL21M"/>
    <property type="match status" value="1"/>
</dbReference>
<proteinExistence type="inferred from homology"/>
<comment type="subunit">
    <text evidence="4">Part of the 50S ribosomal subunit. Contacts protein L20.</text>
</comment>
<dbReference type="InterPro" id="IPR028909">
    <property type="entry name" value="bL21-like"/>
</dbReference>
<comment type="caution">
    <text evidence="6">The sequence shown here is derived from an EMBL/GenBank/DDBJ whole genome shotgun (WGS) entry which is preliminary data.</text>
</comment>
<accession>A0A7X9FVA3</accession>
<evidence type="ECO:0000313" key="7">
    <source>
        <dbReference type="Proteomes" id="UP000524246"/>
    </source>
</evidence>
<keyword evidence="4 5" id="KW-0699">rRNA-binding</keyword>
<reference evidence="6 7" key="1">
    <citation type="journal article" date="2020" name="Biotechnol. Biofuels">
        <title>New insights from the biogas microbiome by comprehensive genome-resolved metagenomics of nearly 1600 species originating from multiple anaerobic digesters.</title>
        <authorList>
            <person name="Campanaro S."/>
            <person name="Treu L."/>
            <person name="Rodriguez-R L.M."/>
            <person name="Kovalovszki A."/>
            <person name="Ziels R.M."/>
            <person name="Maus I."/>
            <person name="Zhu X."/>
            <person name="Kougias P.G."/>
            <person name="Basile A."/>
            <person name="Luo G."/>
            <person name="Schluter A."/>
            <person name="Konstantinidis K.T."/>
            <person name="Angelidaki I."/>
        </authorList>
    </citation>
    <scope>NUCLEOTIDE SEQUENCE [LARGE SCALE GENOMIC DNA]</scope>
    <source>
        <strain evidence="6">AS27yjCOA_65</strain>
    </source>
</reference>
<keyword evidence="3 4" id="KW-0687">Ribonucleoprotein</keyword>
<sequence>MSEKQEYAVIACGGKQYQVESGQKLQVERLAGENGSSLLIKEVLLLKSGDSSSVKVGTPFVDGASVTAKIVKQTRGPRTVTFKKKIKQGYTKKQGHRQNLSEILIESINS</sequence>
<evidence type="ECO:0000256" key="3">
    <source>
        <dbReference type="ARBA" id="ARBA00023274"/>
    </source>
</evidence>
<comment type="similarity">
    <text evidence="1 4 5">Belongs to the bacterial ribosomal protein bL21 family.</text>
</comment>
<dbReference type="GO" id="GO:0006412">
    <property type="term" value="P:translation"/>
    <property type="evidence" value="ECO:0007669"/>
    <property type="project" value="UniProtKB-UniRule"/>
</dbReference>
<keyword evidence="2 4" id="KW-0689">Ribosomal protein</keyword>
<name>A0A7X9FVA3_9DELT</name>
<dbReference type="AlphaFoldDB" id="A0A7X9FVA3"/>
<dbReference type="GO" id="GO:0003735">
    <property type="term" value="F:structural constituent of ribosome"/>
    <property type="evidence" value="ECO:0007669"/>
    <property type="project" value="InterPro"/>
</dbReference>
<dbReference type="GO" id="GO:0019843">
    <property type="term" value="F:rRNA binding"/>
    <property type="evidence" value="ECO:0007669"/>
    <property type="project" value="UniProtKB-UniRule"/>
</dbReference>
<dbReference type="HAMAP" id="MF_01363">
    <property type="entry name" value="Ribosomal_bL21"/>
    <property type="match status" value="1"/>
</dbReference>
<evidence type="ECO:0000256" key="5">
    <source>
        <dbReference type="RuleBase" id="RU000562"/>
    </source>
</evidence>
<dbReference type="PANTHER" id="PTHR21349">
    <property type="entry name" value="50S RIBOSOMAL PROTEIN L21"/>
    <property type="match status" value="1"/>
</dbReference>
<dbReference type="GO" id="GO:0005737">
    <property type="term" value="C:cytoplasm"/>
    <property type="evidence" value="ECO:0007669"/>
    <property type="project" value="UniProtKB-ARBA"/>
</dbReference>
<dbReference type="NCBIfam" id="TIGR00061">
    <property type="entry name" value="L21"/>
    <property type="match status" value="1"/>
</dbReference>
<dbReference type="GO" id="GO:0005840">
    <property type="term" value="C:ribosome"/>
    <property type="evidence" value="ECO:0007669"/>
    <property type="project" value="UniProtKB-KW"/>
</dbReference>
<evidence type="ECO:0000313" key="6">
    <source>
        <dbReference type="EMBL" id="NMC64434.1"/>
    </source>
</evidence>
<dbReference type="InterPro" id="IPR001787">
    <property type="entry name" value="Ribosomal_bL21"/>
</dbReference>
<evidence type="ECO:0000256" key="2">
    <source>
        <dbReference type="ARBA" id="ARBA00022980"/>
    </source>
</evidence>
<gene>
    <name evidence="4 6" type="primary">rplU</name>
    <name evidence="6" type="ORF">GYA55_14815</name>
</gene>
<protein>
    <recommendedName>
        <fullName evidence="4">Large ribosomal subunit protein bL21</fullName>
    </recommendedName>
</protein>
<organism evidence="6 7">
    <name type="scientific">SAR324 cluster bacterium</name>
    <dbReference type="NCBI Taxonomy" id="2024889"/>
    <lineage>
        <taxon>Bacteria</taxon>
        <taxon>Deltaproteobacteria</taxon>
        <taxon>SAR324 cluster</taxon>
    </lineage>
</organism>
<dbReference type="SUPFAM" id="SSF141091">
    <property type="entry name" value="L21p-like"/>
    <property type="match status" value="1"/>
</dbReference>